<dbReference type="Proteomes" id="UP001140502">
    <property type="component" value="Unassembled WGS sequence"/>
</dbReference>
<evidence type="ECO:0000313" key="2">
    <source>
        <dbReference type="EMBL" id="KAJ4309361.1"/>
    </source>
</evidence>
<dbReference type="AlphaFoldDB" id="A0A9W8W3E0"/>
<feature type="compositionally biased region" description="Gly residues" evidence="1">
    <location>
        <begin position="28"/>
        <end position="39"/>
    </location>
</feature>
<feature type="compositionally biased region" description="Pro residues" evidence="1">
    <location>
        <begin position="57"/>
        <end position="73"/>
    </location>
</feature>
<gene>
    <name evidence="2" type="ORF">N0V84_011542</name>
</gene>
<proteinExistence type="predicted"/>
<protein>
    <submittedName>
        <fullName evidence="2">Uncharacterized protein</fullName>
    </submittedName>
</protein>
<reference evidence="2" key="1">
    <citation type="submission" date="2022-10" db="EMBL/GenBank/DDBJ databases">
        <title>Tapping the CABI collections for fungal endophytes: first genome assemblies for Collariella, Neodidymelliopsis, Ascochyta clinopodiicola, Didymella pomorum, Didymosphaeria variabile, Neocosmospora piperis and Neocucurbitaria cava.</title>
        <authorList>
            <person name="Hill R."/>
        </authorList>
    </citation>
    <scope>NUCLEOTIDE SEQUENCE</scope>
    <source>
        <strain evidence="2">IMI 366586</strain>
    </source>
</reference>
<feature type="compositionally biased region" description="Basic and acidic residues" evidence="1">
    <location>
        <begin position="40"/>
        <end position="54"/>
    </location>
</feature>
<keyword evidence="3" id="KW-1185">Reference proteome</keyword>
<comment type="caution">
    <text evidence="2">The sequence shown here is derived from an EMBL/GenBank/DDBJ whole genome shotgun (WGS) entry which is preliminary data.</text>
</comment>
<evidence type="ECO:0000256" key="1">
    <source>
        <dbReference type="SAM" id="MobiDB-lite"/>
    </source>
</evidence>
<evidence type="ECO:0000313" key="3">
    <source>
        <dbReference type="Proteomes" id="UP001140502"/>
    </source>
</evidence>
<sequence>MSGSGYNDPKKLADAKALAMMFGKSSQKGGGGGGGGGSRRYGDDFESRAPREKYNYSPPPPPRTIISNIPPPSRRNYTDTLASGTLSRPPGHILGSSPMDFLNRREPTPQPTSGK</sequence>
<organism evidence="2 3">
    <name type="scientific">Fusarium piperis</name>
    <dbReference type="NCBI Taxonomy" id="1435070"/>
    <lineage>
        <taxon>Eukaryota</taxon>
        <taxon>Fungi</taxon>
        <taxon>Dikarya</taxon>
        <taxon>Ascomycota</taxon>
        <taxon>Pezizomycotina</taxon>
        <taxon>Sordariomycetes</taxon>
        <taxon>Hypocreomycetidae</taxon>
        <taxon>Hypocreales</taxon>
        <taxon>Nectriaceae</taxon>
        <taxon>Fusarium</taxon>
        <taxon>Fusarium solani species complex</taxon>
    </lineage>
</organism>
<feature type="region of interest" description="Disordered" evidence="1">
    <location>
        <begin position="23"/>
        <end position="115"/>
    </location>
</feature>
<accession>A0A9W8W3E0</accession>
<dbReference type="EMBL" id="JAPEUR010000441">
    <property type="protein sequence ID" value="KAJ4309361.1"/>
    <property type="molecule type" value="Genomic_DNA"/>
</dbReference>
<name>A0A9W8W3E0_9HYPO</name>
<dbReference type="OrthoDB" id="5103823at2759"/>